<evidence type="ECO:0000256" key="3">
    <source>
        <dbReference type="ARBA" id="ARBA00023163"/>
    </source>
</evidence>
<proteinExistence type="predicted"/>
<dbReference type="InterPro" id="IPR039422">
    <property type="entry name" value="MarR/SlyA-like"/>
</dbReference>
<dbReference type="GO" id="GO:0003700">
    <property type="term" value="F:DNA-binding transcription factor activity"/>
    <property type="evidence" value="ECO:0007669"/>
    <property type="project" value="InterPro"/>
</dbReference>
<keyword evidence="3" id="KW-0804">Transcription</keyword>
<dbReference type="PROSITE" id="PS01117">
    <property type="entry name" value="HTH_MARR_1"/>
    <property type="match status" value="1"/>
</dbReference>
<keyword evidence="6" id="KW-1185">Reference proteome</keyword>
<accession>A0A318S852</accession>
<evidence type="ECO:0000313" key="5">
    <source>
        <dbReference type="EMBL" id="PYE55236.1"/>
    </source>
</evidence>
<name>A0A318S852_9DEIO</name>
<dbReference type="OrthoDB" id="9799747at2"/>
<dbReference type="PANTHER" id="PTHR33164:SF104">
    <property type="entry name" value="TRANSCRIPTIONAL REGULATORY PROTEIN"/>
    <property type="match status" value="1"/>
</dbReference>
<dbReference type="InterPro" id="IPR023187">
    <property type="entry name" value="Tscrpt_reg_MarR-type_CS"/>
</dbReference>
<dbReference type="InterPro" id="IPR036390">
    <property type="entry name" value="WH_DNA-bd_sf"/>
</dbReference>
<dbReference type="GO" id="GO:0006950">
    <property type="term" value="P:response to stress"/>
    <property type="evidence" value="ECO:0007669"/>
    <property type="project" value="TreeGrafter"/>
</dbReference>
<dbReference type="GO" id="GO:0003677">
    <property type="term" value="F:DNA binding"/>
    <property type="evidence" value="ECO:0007669"/>
    <property type="project" value="UniProtKB-KW"/>
</dbReference>
<sequence length="167" mass="18380">MKTGDLLARVQADWRAARPDIDATPMLTVIAVQRTSALLERELQAFFASVDLTPPNFDVLATLRRSAPPQGLLLSRLGTLMAITPPAVTKRIDALEARGLVKRHPHEADRRALLVQLTDEGRALVDALLPRHVENERRLLSGLDDAERAQLRALLVKLAASFEPSEA</sequence>
<dbReference type="SMART" id="SM00347">
    <property type="entry name" value="HTH_MARR"/>
    <property type="match status" value="1"/>
</dbReference>
<reference evidence="5 6" key="1">
    <citation type="submission" date="2018-06" db="EMBL/GenBank/DDBJ databases">
        <title>Genomic Encyclopedia of Type Strains, Phase IV (KMG-IV): sequencing the most valuable type-strain genomes for metagenomic binning, comparative biology and taxonomic classification.</title>
        <authorList>
            <person name="Goeker M."/>
        </authorList>
    </citation>
    <scope>NUCLEOTIDE SEQUENCE [LARGE SCALE GENOMIC DNA]</scope>
    <source>
        <strain evidence="5 6">DSM 18048</strain>
    </source>
</reference>
<evidence type="ECO:0000313" key="6">
    <source>
        <dbReference type="Proteomes" id="UP000248326"/>
    </source>
</evidence>
<evidence type="ECO:0000256" key="1">
    <source>
        <dbReference type="ARBA" id="ARBA00023015"/>
    </source>
</evidence>
<feature type="domain" description="HTH marR-type" evidence="4">
    <location>
        <begin position="25"/>
        <end position="160"/>
    </location>
</feature>
<organism evidence="5 6">
    <name type="scientific">Deinococcus yavapaiensis KR-236</name>
    <dbReference type="NCBI Taxonomy" id="694435"/>
    <lineage>
        <taxon>Bacteria</taxon>
        <taxon>Thermotogati</taxon>
        <taxon>Deinococcota</taxon>
        <taxon>Deinococci</taxon>
        <taxon>Deinococcales</taxon>
        <taxon>Deinococcaceae</taxon>
        <taxon>Deinococcus</taxon>
    </lineage>
</organism>
<dbReference type="EMBL" id="QJSX01000003">
    <property type="protein sequence ID" value="PYE55236.1"/>
    <property type="molecule type" value="Genomic_DNA"/>
</dbReference>
<dbReference type="SUPFAM" id="SSF46785">
    <property type="entry name" value="Winged helix' DNA-binding domain"/>
    <property type="match status" value="1"/>
</dbReference>
<dbReference type="PRINTS" id="PR00598">
    <property type="entry name" value="HTHMARR"/>
</dbReference>
<evidence type="ECO:0000259" key="4">
    <source>
        <dbReference type="PROSITE" id="PS50995"/>
    </source>
</evidence>
<dbReference type="Pfam" id="PF12802">
    <property type="entry name" value="MarR_2"/>
    <property type="match status" value="1"/>
</dbReference>
<dbReference type="PANTHER" id="PTHR33164">
    <property type="entry name" value="TRANSCRIPTIONAL REGULATOR, MARR FAMILY"/>
    <property type="match status" value="1"/>
</dbReference>
<keyword evidence="1" id="KW-0805">Transcription regulation</keyword>
<dbReference type="Gene3D" id="1.10.10.10">
    <property type="entry name" value="Winged helix-like DNA-binding domain superfamily/Winged helix DNA-binding domain"/>
    <property type="match status" value="1"/>
</dbReference>
<dbReference type="AlphaFoldDB" id="A0A318S852"/>
<dbReference type="PROSITE" id="PS50995">
    <property type="entry name" value="HTH_MARR_2"/>
    <property type="match status" value="1"/>
</dbReference>
<dbReference type="InterPro" id="IPR000835">
    <property type="entry name" value="HTH_MarR-typ"/>
</dbReference>
<protein>
    <submittedName>
        <fullName evidence="5">MarR family transcriptional regulator</fullName>
    </submittedName>
</protein>
<dbReference type="InterPro" id="IPR036388">
    <property type="entry name" value="WH-like_DNA-bd_sf"/>
</dbReference>
<evidence type="ECO:0000256" key="2">
    <source>
        <dbReference type="ARBA" id="ARBA00023125"/>
    </source>
</evidence>
<dbReference type="Proteomes" id="UP000248326">
    <property type="component" value="Unassembled WGS sequence"/>
</dbReference>
<comment type="caution">
    <text evidence="5">The sequence shown here is derived from an EMBL/GenBank/DDBJ whole genome shotgun (WGS) entry which is preliminary data.</text>
</comment>
<dbReference type="RefSeq" id="WP_110885599.1">
    <property type="nucleotide sequence ID" value="NZ_QJSX01000003.1"/>
</dbReference>
<gene>
    <name evidence="5" type="ORF">DES52_10366</name>
</gene>
<keyword evidence="2" id="KW-0238">DNA-binding</keyword>